<evidence type="ECO:0000313" key="14">
    <source>
        <dbReference type="Proteomes" id="UP000016584"/>
    </source>
</evidence>
<evidence type="ECO:0000256" key="11">
    <source>
        <dbReference type="ARBA" id="ARBA00045497"/>
    </source>
</evidence>
<dbReference type="PANTHER" id="PTHR46494">
    <property type="entry name" value="CORA FAMILY METAL ION TRANSPORTER (EUROFUNG)"/>
    <property type="match status" value="1"/>
</dbReference>
<comment type="similarity">
    <text evidence="2">Belongs to the CorA metal ion transporter (MIT) (TC 1.A.35) family.</text>
</comment>
<evidence type="ECO:0000256" key="8">
    <source>
        <dbReference type="ARBA" id="ARBA00023065"/>
    </source>
</evidence>
<dbReference type="PANTHER" id="PTHR46494:SF1">
    <property type="entry name" value="CORA FAMILY METAL ION TRANSPORTER (EUROFUNG)"/>
    <property type="match status" value="1"/>
</dbReference>
<name>U2J6C8_9SPHI</name>
<keyword evidence="8" id="KW-0406">Ion transport</keyword>
<dbReference type="Gene3D" id="1.20.58.340">
    <property type="entry name" value="Magnesium transport protein CorA, transmembrane region"/>
    <property type="match status" value="2"/>
</dbReference>
<evidence type="ECO:0000256" key="1">
    <source>
        <dbReference type="ARBA" id="ARBA00004651"/>
    </source>
</evidence>
<dbReference type="SUPFAM" id="SSF143865">
    <property type="entry name" value="CorA soluble domain-like"/>
    <property type="match status" value="1"/>
</dbReference>
<comment type="catalytic activity">
    <reaction evidence="10">
        <text>Mg(2+)(in) = Mg(2+)(out)</text>
        <dbReference type="Rhea" id="RHEA:29827"/>
        <dbReference type="ChEBI" id="CHEBI:18420"/>
    </reaction>
</comment>
<dbReference type="GO" id="GO:0050897">
    <property type="term" value="F:cobalt ion binding"/>
    <property type="evidence" value="ECO:0007669"/>
    <property type="project" value="TreeGrafter"/>
</dbReference>
<dbReference type="InterPro" id="IPR045863">
    <property type="entry name" value="CorA_TM1_TM2"/>
</dbReference>
<dbReference type="SUPFAM" id="SSF144083">
    <property type="entry name" value="Magnesium transport protein CorA, transmembrane region"/>
    <property type="match status" value="1"/>
</dbReference>
<dbReference type="GO" id="GO:0005886">
    <property type="term" value="C:plasma membrane"/>
    <property type="evidence" value="ECO:0007669"/>
    <property type="project" value="UniProtKB-SubCell"/>
</dbReference>
<dbReference type="EMBL" id="ATDL01000017">
    <property type="protein sequence ID" value="ERJ58208.1"/>
    <property type="molecule type" value="Genomic_DNA"/>
</dbReference>
<comment type="subcellular location">
    <subcellularLocation>
        <location evidence="1">Cell membrane</location>
        <topology evidence="1">Multi-pass membrane protein</topology>
    </subcellularLocation>
</comment>
<comment type="caution">
    <text evidence="13">The sequence shown here is derived from an EMBL/GenBank/DDBJ whole genome shotgun (WGS) entry which is preliminary data.</text>
</comment>
<proteinExistence type="inferred from homology"/>
<protein>
    <recommendedName>
        <fullName evidence="15">Magnesium transporter CorA</fullName>
    </recommendedName>
</protein>
<dbReference type="GO" id="GO:0015087">
    <property type="term" value="F:cobalt ion transmembrane transporter activity"/>
    <property type="evidence" value="ECO:0007669"/>
    <property type="project" value="TreeGrafter"/>
</dbReference>
<comment type="function">
    <text evidence="11">Mediates influx of magnesium ions. Alternates between open and closed states. Activated by low cytoplasmic Mg(2+) levels. Inactive when cytoplasmic Mg(2+) levels are high.</text>
</comment>
<gene>
    <name evidence="13" type="ORF">M472_05475</name>
</gene>
<keyword evidence="14" id="KW-1185">Reference proteome</keyword>
<evidence type="ECO:0000313" key="13">
    <source>
        <dbReference type="EMBL" id="ERJ58208.1"/>
    </source>
</evidence>
<evidence type="ECO:0000256" key="6">
    <source>
        <dbReference type="ARBA" id="ARBA00022842"/>
    </source>
</evidence>
<accession>U2J6C8</accession>
<keyword evidence="4" id="KW-1003">Cell membrane</keyword>
<dbReference type="STRING" id="1346330.M472_05475"/>
<dbReference type="CDD" id="cd12832">
    <property type="entry name" value="TmCorA-like_u3"/>
    <property type="match status" value="1"/>
</dbReference>
<keyword evidence="6" id="KW-0460">Magnesium</keyword>
<dbReference type="Pfam" id="PF01544">
    <property type="entry name" value="CorA"/>
    <property type="match status" value="1"/>
</dbReference>
<evidence type="ECO:0000256" key="7">
    <source>
        <dbReference type="ARBA" id="ARBA00022989"/>
    </source>
</evidence>
<dbReference type="FunFam" id="1.20.58.340:FF:000004">
    <property type="entry name" value="Magnesium transport protein CorA"/>
    <property type="match status" value="1"/>
</dbReference>
<organism evidence="13 14">
    <name type="scientific">Sphingobacterium paucimobilis HER1398</name>
    <dbReference type="NCBI Taxonomy" id="1346330"/>
    <lineage>
        <taxon>Bacteria</taxon>
        <taxon>Pseudomonadati</taxon>
        <taxon>Bacteroidota</taxon>
        <taxon>Sphingobacteriia</taxon>
        <taxon>Sphingobacteriales</taxon>
        <taxon>Sphingobacteriaceae</taxon>
        <taxon>Sphingobacterium</taxon>
    </lineage>
</organism>
<dbReference type="InterPro" id="IPR045861">
    <property type="entry name" value="CorA_cytoplasmic_dom"/>
</dbReference>
<evidence type="ECO:0000256" key="10">
    <source>
        <dbReference type="ARBA" id="ARBA00034269"/>
    </source>
</evidence>
<dbReference type="GO" id="GO:0000287">
    <property type="term" value="F:magnesium ion binding"/>
    <property type="evidence" value="ECO:0007669"/>
    <property type="project" value="TreeGrafter"/>
</dbReference>
<dbReference type="InterPro" id="IPR002523">
    <property type="entry name" value="MgTranspt_CorA/ZnTranspt_ZntB"/>
</dbReference>
<keyword evidence="9 12" id="KW-0472">Membrane</keyword>
<evidence type="ECO:0000256" key="12">
    <source>
        <dbReference type="SAM" id="Phobius"/>
    </source>
</evidence>
<evidence type="ECO:0008006" key="15">
    <source>
        <dbReference type="Google" id="ProtNLM"/>
    </source>
</evidence>
<evidence type="ECO:0000256" key="2">
    <source>
        <dbReference type="ARBA" id="ARBA00009765"/>
    </source>
</evidence>
<dbReference type="AlphaFoldDB" id="U2J6C8"/>
<keyword evidence="7 12" id="KW-1133">Transmembrane helix</keyword>
<evidence type="ECO:0000256" key="4">
    <source>
        <dbReference type="ARBA" id="ARBA00022475"/>
    </source>
</evidence>
<dbReference type="Gene3D" id="3.30.460.20">
    <property type="entry name" value="CorA soluble domain-like"/>
    <property type="match status" value="1"/>
</dbReference>
<evidence type="ECO:0000256" key="5">
    <source>
        <dbReference type="ARBA" id="ARBA00022692"/>
    </source>
</evidence>
<reference evidence="13 14" key="1">
    <citation type="journal article" date="2013" name="Genome Announc.">
        <title>The Draft Genome Sequence of Sphingomonas paucimobilis Strain HER1398 (Proteobacteria), Host to the Giant PAU Phage, Indicates That It Is a Member of the Genus Sphingobacterium (Bacteroidetes).</title>
        <authorList>
            <person name="White R.A.III."/>
            <person name="Suttle C.A."/>
        </authorList>
    </citation>
    <scope>NUCLEOTIDE SEQUENCE [LARGE SCALE GENOMIC DNA]</scope>
    <source>
        <strain evidence="13 14">HER1398</strain>
    </source>
</reference>
<keyword evidence="5 12" id="KW-0812">Transmembrane</keyword>
<dbReference type="GO" id="GO:0015095">
    <property type="term" value="F:magnesium ion transmembrane transporter activity"/>
    <property type="evidence" value="ECO:0007669"/>
    <property type="project" value="TreeGrafter"/>
</dbReference>
<dbReference type="PATRIC" id="fig|1346330.5.peg.3261"/>
<feature type="transmembrane region" description="Helical" evidence="12">
    <location>
        <begin position="305"/>
        <end position="325"/>
    </location>
</feature>
<sequence length="331" mass="39546">MPPLVVGGNSFILDNINQYDYFNTKLKQSPMVTYILQNPESSFEWIDISNPKIEDFTELKEKYKLNDASIKDCLETGHLPKIEEFENYHFLILRSIPNKFDEESDSLVEVTDRISLFYNENVVITVHRNQIDFLERLKTIERTHKRLQSSKTLVNALVSDTLKTFEDLVLGKMAMQLDEYEEIVFLHHRRKPFLKKLYYIKRQIDVTRSVLTLYKDIVDYFHMPEYKNIYTQDLRDLFSRTSTLYRNISENTSQLLNIYFNIESNHTNEIMRTLTIISVFFMPLTFIVGVYGMNFENMPELEWEYGYAGILIIMALLSVLIYYWFKRKRWL</sequence>
<evidence type="ECO:0000256" key="3">
    <source>
        <dbReference type="ARBA" id="ARBA00022448"/>
    </source>
</evidence>
<keyword evidence="3" id="KW-0813">Transport</keyword>
<dbReference type="Proteomes" id="UP000016584">
    <property type="component" value="Unassembled WGS sequence"/>
</dbReference>
<feature type="transmembrane region" description="Helical" evidence="12">
    <location>
        <begin position="274"/>
        <end position="293"/>
    </location>
</feature>
<evidence type="ECO:0000256" key="9">
    <source>
        <dbReference type="ARBA" id="ARBA00023136"/>
    </source>
</evidence>
<dbReference type="eggNOG" id="COG0598">
    <property type="taxonomic scope" value="Bacteria"/>
</dbReference>